<reference evidence="1 2" key="1">
    <citation type="journal article" date="2012" name="PLoS Pathog.">
        <title>Diverse lifestyles and strategies of plant pathogenesis encoded in the genomes of eighteen Dothideomycetes fungi.</title>
        <authorList>
            <person name="Ohm R.A."/>
            <person name="Feau N."/>
            <person name="Henrissat B."/>
            <person name="Schoch C.L."/>
            <person name="Horwitz B.A."/>
            <person name="Barry K.W."/>
            <person name="Condon B.J."/>
            <person name="Copeland A.C."/>
            <person name="Dhillon B."/>
            <person name="Glaser F."/>
            <person name="Hesse C.N."/>
            <person name="Kosti I."/>
            <person name="LaButti K."/>
            <person name="Lindquist E.A."/>
            <person name="Lucas S."/>
            <person name="Salamov A.A."/>
            <person name="Bradshaw R.E."/>
            <person name="Ciuffetti L."/>
            <person name="Hamelin R.C."/>
            <person name="Kema G.H.J."/>
            <person name="Lawrence C."/>
            <person name="Scott J.A."/>
            <person name="Spatafora J.W."/>
            <person name="Turgeon B.G."/>
            <person name="de Wit P.J.G.M."/>
            <person name="Zhong S."/>
            <person name="Goodwin S.B."/>
            <person name="Grigoriev I.V."/>
        </authorList>
    </citation>
    <scope>NUCLEOTIDE SEQUENCE [LARGE SCALE GENOMIC DNA]</scope>
    <source>
        <strain evidence="1 2">UAMH 10762</strain>
    </source>
</reference>
<evidence type="ECO:0000313" key="2">
    <source>
        <dbReference type="Proteomes" id="UP000011761"/>
    </source>
</evidence>
<dbReference type="AlphaFoldDB" id="M2N731"/>
<dbReference type="RefSeq" id="XP_007678537.1">
    <property type="nucleotide sequence ID" value="XM_007680347.1"/>
</dbReference>
<gene>
    <name evidence="1" type="ORF">BAUCODRAFT_565716</name>
</gene>
<keyword evidence="2" id="KW-1185">Reference proteome</keyword>
<proteinExistence type="predicted"/>
<protein>
    <submittedName>
        <fullName evidence="1">Uncharacterized protein</fullName>
    </submittedName>
</protein>
<sequence length="270" mass="30413">MLYIRRATVLGVHTSAIVQLLQIRDDASRTQHSNSLALGRVAAPRILGRQLLCRLPSLSRDMRHLTMLGAHPFNVRVGDFVNEACDVLYLPDERSSHASLEGAVSDHDDRERRAFTLLEETEAWLSEEPTVPRPDRVQLQPHGILPWPFFSAKGAVRVHTNAWVIRDWVIYHMCRIRILEAVVAADLGDTLTHLARIHESCSFLLETVPILVGALKEDSIVYEFRINDIGIMVAQYPLWLIRDSRNAPDDARQAAAQMLAHIAAQRGIEA</sequence>
<organism evidence="1 2">
    <name type="scientific">Baudoinia panamericana (strain UAMH 10762)</name>
    <name type="common">Angels' share fungus</name>
    <name type="synonym">Baudoinia compniacensis (strain UAMH 10762)</name>
    <dbReference type="NCBI Taxonomy" id="717646"/>
    <lineage>
        <taxon>Eukaryota</taxon>
        <taxon>Fungi</taxon>
        <taxon>Dikarya</taxon>
        <taxon>Ascomycota</taxon>
        <taxon>Pezizomycotina</taxon>
        <taxon>Dothideomycetes</taxon>
        <taxon>Dothideomycetidae</taxon>
        <taxon>Mycosphaerellales</taxon>
        <taxon>Teratosphaeriaceae</taxon>
        <taxon>Baudoinia</taxon>
    </lineage>
</organism>
<accession>M2N731</accession>
<dbReference type="KEGG" id="bcom:BAUCODRAFT_565716"/>
<name>M2N731_BAUPA</name>
<evidence type="ECO:0000313" key="1">
    <source>
        <dbReference type="EMBL" id="EMC94884.1"/>
    </source>
</evidence>
<dbReference type="Proteomes" id="UP000011761">
    <property type="component" value="Unassembled WGS sequence"/>
</dbReference>
<dbReference type="GeneID" id="19115548"/>
<dbReference type="OrthoDB" id="3821466at2759"/>
<dbReference type="EMBL" id="KB445558">
    <property type="protein sequence ID" value="EMC94884.1"/>
    <property type="molecule type" value="Genomic_DNA"/>
</dbReference>
<dbReference type="HOGENOM" id="CLU_1030517_0_0_1"/>